<dbReference type="EMBL" id="FQZO01000005">
    <property type="protein sequence ID" value="SHJ51551.1"/>
    <property type="molecule type" value="Genomic_DNA"/>
</dbReference>
<keyword evidence="6 7" id="KW-0804">Transcription</keyword>
<evidence type="ECO:0000256" key="1">
    <source>
        <dbReference type="ARBA" id="ARBA00010189"/>
    </source>
</evidence>
<reference evidence="10 11" key="1">
    <citation type="submission" date="2016-11" db="EMBL/GenBank/DDBJ databases">
        <authorList>
            <person name="Jaros S."/>
            <person name="Januszkiewicz K."/>
            <person name="Wedrychowicz H."/>
        </authorList>
    </citation>
    <scope>NUCLEOTIDE SEQUENCE [LARGE SCALE GENOMIC DNA]</scope>
    <source>
        <strain evidence="10 11">DSM 21864</strain>
    </source>
</reference>
<name>A0A1M6JY36_9CLOT</name>
<keyword evidence="5 7" id="KW-0238">DNA-binding</keyword>
<sequence>MARLSDIIEEFIKNMMKESEEELQIQRNELADYFSCAPSQINYVLTTRFTHDKGYIIESRRGGGGYIVIRKINFEDFESRAEKIIESIGESVTYDNSLALLESLFDSDLITEREFEIIKLTLNDRTLCKVENKNKLRADILKSIIWVILS</sequence>
<evidence type="ECO:0000256" key="3">
    <source>
        <dbReference type="ARBA" id="ARBA00022491"/>
    </source>
</evidence>
<protein>
    <recommendedName>
        <fullName evidence="2 7">Transcriptional regulator CtsR</fullName>
    </recommendedName>
</protein>
<feature type="domain" description="CtsR C-terminal dimerization" evidence="9">
    <location>
        <begin position="80"/>
        <end position="145"/>
    </location>
</feature>
<evidence type="ECO:0000256" key="4">
    <source>
        <dbReference type="ARBA" id="ARBA00023015"/>
    </source>
</evidence>
<keyword evidence="3 7" id="KW-0678">Repressor</keyword>
<comment type="similarity">
    <text evidence="1 7">Belongs to the CtsR family.</text>
</comment>
<evidence type="ECO:0000259" key="9">
    <source>
        <dbReference type="Pfam" id="PF17727"/>
    </source>
</evidence>
<keyword evidence="11" id="KW-1185">Reference proteome</keyword>
<dbReference type="Pfam" id="PF17727">
    <property type="entry name" value="CtsR_C"/>
    <property type="match status" value="1"/>
</dbReference>
<dbReference type="Gene3D" id="1.10.1200.150">
    <property type="entry name" value="Transcriptional regulator CtsR, C-terminal domain"/>
    <property type="match status" value="1"/>
</dbReference>
<dbReference type="InterPro" id="IPR041473">
    <property type="entry name" value="CtsR_C"/>
</dbReference>
<dbReference type="InterPro" id="IPR041908">
    <property type="entry name" value="CtsR_C_sf"/>
</dbReference>
<dbReference type="PIRSF" id="PIRSF010607">
    <property type="entry name" value="Txn_repr_CtsR"/>
    <property type="match status" value="1"/>
</dbReference>
<dbReference type="STRING" id="1121298.SAMN05444401_3274"/>
<dbReference type="Proteomes" id="UP000184080">
    <property type="component" value="Unassembled WGS sequence"/>
</dbReference>
<evidence type="ECO:0000256" key="2">
    <source>
        <dbReference type="ARBA" id="ARBA00014129"/>
    </source>
</evidence>
<evidence type="ECO:0000313" key="11">
    <source>
        <dbReference type="Proteomes" id="UP000184080"/>
    </source>
</evidence>
<organism evidence="10 11">
    <name type="scientific">Clostridium amylolyticum</name>
    <dbReference type="NCBI Taxonomy" id="1121298"/>
    <lineage>
        <taxon>Bacteria</taxon>
        <taxon>Bacillati</taxon>
        <taxon>Bacillota</taxon>
        <taxon>Clostridia</taxon>
        <taxon>Eubacteriales</taxon>
        <taxon>Clostridiaceae</taxon>
        <taxon>Clostridium</taxon>
    </lineage>
</organism>
<dbReference type="RefSeq" id="WP_073009056.1">
    <property type="nucleotide sequence ID" value="NZ_FQZO01000005.1"/>
</dbReference>
<gene>
    <name evidence="10" type="ORF">SAMN05444401_3274</name>
</gene>
<dbReference type="Pfam" id="PF05848">
    <property type="entry name" value="CtsR"/>
    <property type="match status" value="1"/>
</dbReference>
<evidence type="ECO:0000313" key="10">
    <source>
        <dbReference type="EMBL" id="SHJ51551.1"/>
    </source>
</evidence>
<evidence type="ECO:0000256" key="6">
    <source>
        <dbReference type="ARBA" id="ARBA00023163"/>
    </source>
</evidence>
<feature type="domain" description="CtsR N-terminal HTH" evidence="8">
    <location>
        <begin position="3"/>
        <end position="73"/>
    </location>
</feature>
<evidence type="ECO:0000259" key="8">
    <source>
        <dbReference type="Pfam" id="PF05848"/>
    </source>
</evidence>
<keyword evidence="4 7" id="KW-0805">Transcription regulation</keyword>
<dbReference type="AlphaFoldDB" id="A0A1M6JY36"/>
<dbReference type="OrthoDB" id="1680813at2"/>
<dbReference type="GO" id="GO:0003677">
    <property type="term" value="F:DNA binding"/>
    <property type="evidence" value="ECO:0007669"/>
    <property type="project" value="UniProtKB-UniRule"/>
</dbReference>
<dbReference type="GO" id="GO:0006355">
    <property type="term" value="P:regulation of DNA-templated transcription"/>
    <property type="evidence" value="ECO:0007669"/>
    <property type="project" value="UniProtKB-UniRule"/>
</dbReference>
<dbReference type="Gene3D" id="3.30.56.130">
    <property type="entry name" value="Transcriptional regulator CtsR, winged HTH domain"/>
    <property type="match status" value="1"/>
</dbReference>
<dbReference type="InterPro" id="IPR041902">
    <property type="entry name" value="CtsR_N_sf"/>
</dbReference>
<dbReference type="InterPro" id="IPR008463">
    <property type="entry name" value="CtsR"/>
</dbReference>
<dbReference type="InterPro" id="IPR040465">
    <property type="entry name" value="CtsR_N"/>
</dbReference>
<evidence type="ECO:0000256" key="5">
    <source>
        <dbReference type="ARBA" id="ARBA00023125"/>
    </source>
</evidence>
<proteinExistence type="inferred from homology"/>
<accession>A0A1M6JY36</accession>
<evidence type="ECO:0000256" key="7">
    <source>
        <dbReference type="PIRNR" id="PIRNR010607"/>
    </source>
</evidence>